<keyword evidence="11" id="KW-1185">Reference proteome</keyword>
<gene>
    <name evidence="10" type="ORF">BO71DRAFT_446833</name>
</gene>
<feature type="transmembrane region" description="Helical" evidence="8">
    <location>
        <begin position="274"/>
        <end position="293"/>
    </location>
</feature>
<keyword evidence="3" id="KW-0813">Transport</keyword>
<dbReference type="Gene3D" id="1.20.1720.10">
    <property type="entry name" value="Multidrug resistance protein D"/>
    <property type="match status" value="1"/>
</dbReference>
<dbReference type="Proteomes" id="UP000247810">
    <property type="component" value="Unassembled WGS sequence"/>
</dbReference>
<name>A0A319F2H4_9EURO</name>
<dbReference type="PROSITE" id="PS50850">
    <property type="entry name" value="MFS"/>
    <property type="match status" value="1"/>
</dbReference>
<evidence type="ECO:0000256" key="7">
    <source>
        <dbReference type="SAM" id="MobiDB-lite"/>
    </source>
</evidence>
<feature type="transmembrane region" description="Helical" evidence="8">
    <location>
        <begin position="514"/>
        <end position="538"/>
    </location>
</feature>
<feature type="transmembrane region" description="Helical" evidence="8">
    <location>
        <begin position="313"/>
        <end position="335"/>
    </location>
</feature>
<feature type="transmembrane region" description="Helical" evidence="8">
    <location>
        <begin position="165"/>
        <end position="188"/>
    </location>
</feature>
<protein>
    <submittedName>
        <fullName evidence="10">MFS general substrate transporter</fullName>
    </submittedName>
</protein>
<evidence type="ECO:0000256" key="6">
    <source>
        <dbReference type="ARBA" id="ARBA00023136"/>
    </source>
</evidence>
<comment type="similarity">
    <text evidence="2">Belongs to the major facilitator superfamily.</text>
</comment>
<evidence type="ECO:0000256" key="3">
    <source>
        <dbReference type="ARBA" id="ARBA00022448"/>
    </source>
</evidence>
<evidence type="ECO:0000256" key="8">
    <source>
        <dbReference type="SAM" id="Phobius"/>
    </source>
</evidence>
<comment type="subcellular location">
    <subcellularLocation>
        <location evidence="1">Endomembrane system</location>
        <topology evidence="1">Multi-pass membrane protein</topology>
    </subcellularLocation>
</comment>
<dbReference type="GO" id="GO:0005886">
    <property type="term" value="C:plasma membrane"/>
    <property type="evidence" value="ECO:0007669"/>
    <property type="project" value="TreeGrafter"/>
</dbReference>
<dbReference type="Pfam" id="PF07690">
    <property type="entry name" value="MFS_1"/>
    <property type="match status" value="1"/>
</dbReference>
<dbReference type="FunFam" id="1.20.1720.10:FF:000013">
    <property type="entry name" value="Related to multidrug resistance proteins"/>
    <property type="match status" value="1"/>
</dbReference>
<feature type="transmembrane region" description="Helical" evidence="8">
    <location>
        <begin position="132"/>
        <end position="153"/>
    </location>
</feature>
<feature type="compositionally biased region" description="Polar residues" evidence="7">
    <location>
        <begin position="11"/>
        <end position="30"/>
    </location>
</feature>
<evidence type="ECO:0000313" key="11">
    <source>
        <dbReference type="Proteomes" id="UP000247810"/>
    </source>
</evidence>
<dbReference type="GO" id="GO:0046943">
    <property type="term" value="F:carboxylic acid transmembrane transporter activity"/>
    <property type="evidence" value="ECO:0007669"/>
    <property type="project" value="UniProtKB-ARBA"/>
</dbReference>
<sequence length="569" mass="60634">MPTDEAKRPDSTISSHALEQPPTTHPFNEQTNYVPKRTIITIFLACSTIDLIATMDQTTLSTSLPTISTALHANDLTSWISSSFFLTSTPTQLLHGHLSDIFSRKAILTISLLLFFLGSLTSSLSLTATQLILSRALTGLGGGGLASLAQMIVSDVVPLRQRGKYQGILGAVVAIANGLGPVVGAALASSSPSSSSSSSSAESGNWRWIFRLNLLLTVIAATAVCFFMPLRKVHGEWRVKLRAVDFLGCGMVLAGTVGVVLGVSYAGVYAWGDGRVVGCLVAGGVFWAGFVGWEWKGARWPLVPVGTMFRTRIVRGASLTMFVNGWNLVVQSYFIPAFYQMLFGFGGVRAAAGLVGVVVLQTISSTLSGLVVHWTGRYREPILLGWIVWAVGLGLFSTLDETSGLGKQMGYAVLIGVGAGNTLQPSLIAIQAGVDRRDMATVTAFRNFTRNLGGTLGLAIAGTIINNHLTFPLPHTLSSTEKRLFLASPTIYLSQLPPDEAQQIREMLIPAYRAGFRVVFIVGAVLAAVAFAVAVGWMPQVGLSEGDEGGVVQVQEEGDTDNRVEKSRV</sequence>
<dbReference type="GO" id="GO:0012505">
    <property type="term" value="C:endomembrane system"/>
    <property type="evidence" value="ECO:0007669"/>
    <property type="project" value="UniProtKB-SubCell"/>
</dbReference>
<evidence type="ECO:0000256" key="5">
    <source>
        <dbReference type="ARBA" id="ARBA00022989"/>
    </source>
</evidence>
<proteinExistence type="inferred from homology"/>
<evidence type="ECO:0000313" key="10">
    <source>
        <dbReference type="EMBL" id="PYH98952.1"/>
    </source>
</evidence>
<reference evidence="10 11" key="1">
    <citation type="submission" date="2018-02" db="EMBL/GenBank/DDBJ databases">
        <title>The genomes of Aspergillus section Nigri reveals drivers in fungal speciation.</title>
        <authorList>
            <consortium name="DOE Joint Genome Institute"/>
            <person name="Vesth T.C."/>
            <person name="Nybo J."/>
            <person name="Theobald S."/>
            <person name="Brandl J."/>
            <person name="Frisvad J.C."/>
            <person name="Nielsen K.F."/>
            <person name="Lyhne E.K."/>
            <person name="Kogle M.E."/>
            <person name="Kuo A."/>
            <person name="Riley R."/>
            <person name="Clum A."/>
            <person name="Nolan M."/>
            <person name="Lipzen A."/>
            <person name="Salamov A."/>
            <person name="Henrissat B."/>
            <person name="Wiebenga A."/>
            <person name="De vries R.P."/>
            <person name="Grigoriev I.V."/>
            <person name="Mortensen U.H."/>
            <person name="Andersen M.R."/>
            <person name="Baker S.E."/>
        </authorList>
    </citation>
    <scope>NUCLEOTIDE SEQUENCE [LARGE SCALE GENOMIC DNA]</scope>
    <source>
        <strain evidence="10 11">CBS 707.79</strain>
    </source>
</reference>
<dbReference type="OrthoDB" id="6770063at2759"/>
<feature type="transmembrane region" description="Helical" evidence="8">
    <location>
        <begin position="208"/>
        <end position="231"/>
    </location>
</feature>
<evidence type="ECO:0000259" key="9">
    <source>
        <dbReference type="PROSITE" id="PS50850"/>
    </source>
</evidence>
<dbReference type="InterPro" id="IPR020846">
    <property type="entry name" value="MFS_dom"/>
</dbReference>
<keyword evidence="5 8" id="KW-1133">Transmembrane helix</keyword>
<accession>A0A319F2H4</accession>
<feature type="transmembrane region" description="Helical" evidence="8">
    <location>
        <begin position="381"/>
        <end position="399"/>
    </location>
</feature>
<feature type="transmembrane region" description="Helical" evidence="8">
    <location>
        <begin position="243"/>
        <end position="268"/>
    </location>
</feature>
<dbReference type="Gene3D" id="1.20.1250.20">
    <property type="entry name" value="MFS general substrate transporter like domains"/>
    <property type="match status" value="1"/>
</dbReference>
<dbReference type="PANTHER" id="PTHR23501">
    <property type="entry name" value="MAJOR FACILITATOR SUPERFAMILY"/>
    <property type="match status" value="1"/>
</dbReference>
<dbReference type="PRINTS" id="PR01036">
    <property type="entry name" value="TCRTETB"/>
</dbReference>
<dbReference type="InterPro" id="IPR011701">
    <property type="entry name" value="MFS"/>
</dbReference>
<dbReference type="VEuPathDB" id="FungiDB:BO71DRAFT_446833"/>
<keyword evidence="4 8" id="KW-0812">Transmembrane</keyword>
<feature type="region of interest" description="Disordered" evidence="7">
    <location>
        <begin position="1"/>
        <end position="30"/>
    </location>
</feature>
<dbReference type="EMBL" id="KZ825806">
    <property type="protein sequence ID" value="PYH98952.1"/>
    <property type="molecule type" value="Genomic_DNA"/>
</dbReference>
<dbReference type="PANTHER" id="PTHR23501:SF189">
    <property type="entry name" value="DRUG TRANSPORTER, PUTATIVE (AFU_ORTHOLOGUE AFUA_4G03920)-RELATED"/>
    <property type="match status" value="1"/>
</dbReference>
<keyword evidence="6 8" id="KW-0472">Membrane</keyword>
<feature type="compositionally biased region" description="Basic and acidic residues" evidence="7">
    <location>
        <begin position="1"/>
        <end position="10"/>
    </location>
</feature>
<feature type="domain" description="Major facilitator superfamily (MFS) profile" evidence="9">
    <location>
        <begin position="42"/>
        <end position="542"/>
    </location>
</feature>
<feature type="transmembrane region" description="Helical" evidence="8">
    <location>
        <begin position="411"/>
        <end position="430"/>
    </location>
</feature>
<feature type="transmembrane region" description="Helical" evidence="8">
    <location>
        <begin position="106"/>
        <end position="126"/>
    </location>
</feature>
<organism evidence="10 11">
    <name type="scientific">Aspergillus ellipticus CBS 707.79</name>
    <dbReference type="NCBI Taxonomy" id="1448320"/>
    <lineage>
        <taxon>Eukaryota</taxon>
        <taxon>Fungi</taxon>
        <taxon>Dikarya</taxon>
        <taxon>Ascomycota</taxon>
        <taxon>Pezizomycotina</taxon>
        <taxon>Eurotiomycetes</taxon>
        <taxon>Eurotiomycetidae</taxon>
        <taxon>Eurotiales</taxon>
        <taxon>Aspergillaceae</taxon>
        <taxon>Aspergillus</taxon>
        <taxon>Aspergillus subgen. Circumdati</taxon>
    </lineage>
</organism>
<dbReference type="InterPro" id="IPR036259">
    <property type="entry name" value="MFS_trans_sf"/>
</dbReference>
<evidence type="ECO:0000256" key="4">
    <source>
        <dbReference type="ARBA" id="ARBA00022692"/>
    </source>
</evidence>
<dbReference type="SUPFAM" id="SSF103473">
    <property type="entry name" value="MFS general substrate transporter"/>
    <property type="match status" value="1"/>
</dbReference>
<evidence type="ECO:0000256" key="1">
    <source>
        <dbReference type="ARBA" id="ARBA00004127"/>
    </source>
</evidence>
<evidence type="ECO:0000256" key="2">
    <source>
        <dbReference type="ARBA" id="ARBA00008335"/>
    </source>
</evidence>
<dbReference type="AlphaFoldDB" id="A0A319F2H4"/>